<keyword evidence="1" id="KW-0812">Transmembrane</keyword>
<keyword evidence="1" id="KW-0472">Membrane</keyword>
<feature type="transmembrane region" description="Helical" evidence="1">
    <location>
        <begin position="49"/>
        <end position="69"/>
    </location>
</feature>
<dbReference type="Proteomes" id="UP000887574">
    <property type="component" value="Unplaced"/>
</dbReference>
<evidence type="ECO:0000256" key="1">
    <source>
        <dbReference type="SAM" id="Phobius"/>
    </source>
</evidence>
<name>A0A915D0B0_9BILA</name>
<evidence type="ECO:0000313" key="3">
    <source>
        <dbReference type="WBParaSite" id="jg14037"/>
    </source>
</evidence>
<sequence>MSVSSIIVQYLLNLLTVLATSNNLPILYNFSTEYRKIINQYLKKETTDLLYLTFNNAGFSLTLLLPIAFKNLLVCVGII</sequence>
<protein>
    <submittedName>
        <fullName evidence="3">Uncharacterized protein</fullName>
    </submittedName>
</protein>
<dbReference type="AlphaFoldDB" id="A0A915D0B0"/>
<evidence type="ECO:0000313" key="2">
    <source>
        <dbReference type="Proteomes" id="UP000887574"/>
    </source>
</evidence>
<accession>A0A915D0B0</accession>
<feature type="transmembrane region" description="Helical" evidence="1">
    <location>
        <begin position="6"/>
        <end position="28"/>
    </location>
</feature>
<keyword evidence="2" id="KW-1185">Reference proteome</keyword>
<organism evidence="2 3">
    <name type="scientific">Ditylenchus dipsaci</name>
    <dbReference type="NCBI Taxonomy" id="166011"/>
    <lineage>
        <taxon>Eukaryota</taxon>
        <taxon>Metazoa</taxon>
        <taxon>Ecdysozoa</taxon>
        <taxon>Nematoda</taxon>
        <taxon>Chromadorea</taxon>
        <taxon>Rhabditida</taxon>
        <taxon>Tylenchina</taxon>
        <taxon>Tylenchomorpha</taxon>
        <taxon>Sphaerularioidea</taxon>
        <taxon>Anguinidae</taxon>
        <taxon>Anguininae</taxon>
        <taxon>Ditylenchus</taxon>
    </lineage>
</organism>
<keyword evidence="1" id="KW-1133">Transmembrane helix</keyword>
<proteinExistence type="predicted"/>
<reference evidence="3" key="1">
    <citation type="submission" date="2022-11" db="UniProtKB">
        <authorList>
            <consortium name="WormBaseParasite"/>
        </authorList>
    </citation>
    <scope>IDENTIFICATION</scope>
</reference>
<dbReference type="WBParaSite" id="jg14037">
    <property type="protein sequence ID" value="jg14037"/>
    <property type="gene ID" value="jg14037"/>
</dbReference>